<comment type="caution">
    <text evidence="2">The sequence shown here is derived from an EMBL/GenBank/DDBJ whole genome shotgun (WGS) entry which is preliminary data.</text>
</comment>
<dbReference type="AlphaFoldDB" id="A0A949JVQ4"/>
<dbReference type="RefSeq" id="WP_238720995.1">
    <property type="nucleotide sequence ID" value="NZ_JAHQCW010000006.1"/>
</dbReference>
<keyword evidence="3" id="KW-1185">Reference proteome</keyword>
<sequence length="251" mass="29034">MKKKIQIMTAVLLILTIITGCGAKKQEEPLPDTVRWINATYAVLTKANNGNLNAIGGMNKVEGSKKLLLASLEEWWDITDRASADEQLDWLIGEGHRAQFASDIAYLQENGVMDLSAEDQKALIEESFEEADQAYVYSILEAYDTYGEHAIDAWDYCRANQLLGQFYIVDFYTKEEALDKSLEISQILQDTYDSWEDMAQSYLYGYQYWQEDDMDEEGSASYERRAIYEKLLEQKDNPYQIDWNLKLEKSW</sequence>
<feature type="domain" description="DUF1266" evidence="1">
    <location>
        <begin position="71"/>
        <end position="243"/>
    </location>
</feature>
<name>A0A949JVQ4_9FIRM</name>
<dbReference type="Proteomes" id="UP000712157">
    <property type="component" value="Unassembled WGS sequence"/>
</dbReference>
<proteinExistence type="predicted"/>
<evidence type="ECO:0000313" key="3">
    <source>
        <dbReference type="Proteomes" id="UP000712157"/>
    </source>
</evidence>
<protein>
    <submittedName>
        <fullName evidence="2">DUF1266 domain-containing protein</fullName>
    </submittedName>
</protein>
<accession>A0A949JVQ4</accession>
<dbReference type="PROSITE" id="PS51257">
    <property type="entry name" value="PROKAR_LIPOPROTEIN"/>
    <property type="match status" value="1"/>
</dbReference>
<organism evidence="2 3">
    <name type="scientific">Diplocloster agilis</name>
    <dbReference type="NCBI Taxonomy" id="2850323"/>
    <lineage>
        <taxon>Bacteria</taxon>
        <taxon>Bacillati</taxon>
        <taxon>Bacillota</taxon>
        <taxon>Clostridia</taxon>
        <taxon>Lachnospirales</taxon>
        <taxon>Lachnospiraceae</taxon>
        <taxon>Diplocloster</taxon>
    </lineage>
</organism>
<reference evidence="2" key="1">
    <citation type="submission" date="2021-06" db="EMBL/GenBank/DDBJ databases">
        <title>Description of novel taxa of the family Lachnospiraceae.</title>
        <authorList>
            <person name="Chaplin A.V."/>
            <person name="Sokolova S.R."/>
            <person name="Pikina A.P."/>
            <person name="Korzhanova M."/>
            <person name="Belova V."/>
            <person name="Korostin D."/>
            <person name="Efimov B.A."/>
        </authorList>
    </citation>
    <scope>NUCLEOTIDE SEQUENCE</scope>
    <source>
        <strain evidence="2">ASD5720</strain>
    </source>
</reference>
<dbReference type="EMBL" id="JAHQCW010000006">
    <property type="protein sequence ID" value="MBU9736025.1"/>
    <property type="molecule type" value="Genomic_DNA"/>
</dbReference>
<evidence type="ECO:0000313" key="2">
    <source>
        <dbReference type="EMBL" id="MBU9736025.1"/>
    </source>
</evidence>
<evidence type="ECO:0000259" key="1">
    <source>
        <dbReference type="Pfam" id="PF06889"/>
    </source>
</evidence>
<dbReference type="Pfam" id="PF06889">
    <property type="entry name" value="DUF1266"/>
    <property type="match status" value="1"/>
</dbReference>
<gene>
    <name evidence="2" type="ORF">KTH89_05705</name>
</gene>
<dbReference type="InterPro" id="IPR009677">
    <property type="entry name" value="DUF1266"/>
</dbReference>